<accession>A0A699SLV9</accession>
<proteinExistence type="predicted"/>
<feature type="compositionally biased region" description="Polar residues" evidence="1">
    <location>
        <begin position="68"/>
        <end position="79"/>
    </location>
</feature>
<dbReference type="EMBL" id="BKCJ011172004">
    <property type="protein sequence ID" value="GFC98399.1"/>
    <property type="molecule type" value="Genomic_DNA"/>
</dbReference>
<comment type="caution">
    <text evidence="2">The sequence shown here is derived from an EMBL/GenBank/DDBJ whole genome shotgun (WGS) entry which is preliminary data.</text>
</comment>
<dbReference type="AlphaFoldDB" id="A0A699SLV9"/>
<name>A0A699SLV9_TANCI</name>
<gene>
    <name evidence="2" type="ORF">Tci_870369</name>
</gene>
<feature type="region of interest" description="Disordered" evidence="1">
    <location>
        <begin position="46"/>
        <end position="79"/>
    </location>
</feature>
<evidence type="ECO:0000313" key="2">
    <source>
        <dbReference type="EMBL" id="GFC98399.1"/>
    </source>
</evidence>
<protein>
    <submittedName>
        <fullName evidence="2">Uncharacterized protein</fullName>
    </submittedName>
</protein>
<feature type="compositionally biased region" description="Basic and acidic residues" evidence="1">
    <location>
        <begin position="46"/>
        <end position="67"/>
    </location>
</feature>
<organism evidence="2">
    <name type="scientific">Tanacetum cinerariifolium</name>
    <name type="common">Dalmatian daisy</name>
    <name type="synonym">Chrysanthemum cinerariifolium</name>
    <dbReference type="NCBI Taxonomy" id="118510"/>
    <lineage>
        <taxon>Eukaryota</taxon>
        <taxon>Viridiplantae</taxon>
        <taxon>Streptophyta</taxon>
        <taxon>Embryophyta</taxon>
        <taxon>Tracheophyta</taxon>
        <taxon>Spermatophyta</taxon>
        <taxon>Magnoliopsida</taxon>
        <taxon>eudicotyledons</taxon>
        <taxon>Gunneridae</taxon>
        <taxon>Pentapetalae</taxon>
        <taxon>asterids</taxon>
        <taxon>campanulids</taxon>
        <taxon>Asterales</taxon>
        <taxon>Asteraceae</taxon>
        <taxon>Asteroideae</taxon>
        <taxon>Anthemideae</taxon>
        <taxon>Anthemidinae</taxon>
        <taxon>Tanacetum</taxon>
    </lineage>
</organism>
<sequence>MLRELLLQEIGEPITELTMFIANFSSAEPVYDKFGPLYDFDTLSEVQDHDNSLDNTNEDHEEHKMQNDEQSNDVVDSDTKYTSNSNIILYEQYV</sequence>
<feature type="non-terminal residue" evidence="2">
    <location>
        <position position="94"/>
    </location>
</feature>
<reference evidence="2" key="1">
    <citation type="journal article" date="2019" name="Sci. Rep.">
        <title>Draft genome of Tanacetum cinerariifolium, the natural source of mosquito coil.</title>
        <authorList>
            <person name="Yamashiro T."/>
            <person name="Shiraishi A."/>
            <person name="Satake H."/>
            <person name="Nakayama K."/>
        </authorList>
    </citation>
    <scope>NUCLEOTIDE SEQUENCE</scope>
</reference>
<evidence type="ECO:0000256" key="1">
    <source>
        <dbReference type="SAM" id="MobiDB-lite"/>
    </source>
</evidence>